<dbReference type="PANTHER" id="PTHR22776">
    <property type="entry name" value="MARVEL-CONTAINING POTENTIAL LIPID RAFT-ASSOCIATED PROTEIN"/>
    <property type="match status" value="1"/>
</dbReference>
<feature type="non-terminal residue" evidence="8">
    <location>
        <position position="212"/>
    </location>
</feature>
<evidence type="ECO:0000256" key="2">
    <source>
        <dbReference type="ARBA" id="ARBA00022692"/>
    </source>
</evidence>
<dbReference type="PANTHER" id="PTHR22776:SF91">
    <property type="entry name" value="MARVEL DOMAIN-CONTAINING PROTEIN"/>
    <property type="match status" value="1"/>
</dbReference>
<sequence length="212" mass="24017">MPSQQPRAAEIYTTAQPDGTYVTTTTKETTRYREDEVYSCGLGRTDSSRCLHPMGILRMCEIFLVLVTISLITSVYGPGPFKGILFGQTMLLIFAGLCLCVSFIFLIVYFFALDESHLDFWPWSLTDLAFSATASIFFFIMTVIEGYYATGSWANNCNDIGSDGFLHNGCRFVYEWAFAALMCFLLGCLYGVSALFAHRSRFNENDRRYTYE</sequence>
<comment type="caution">
    <text evidence="8">The sequence shown here is derived from an EMBL/GenBank/DDBJ whole genome shotgun (WGS) entry which is preliminary data.</text>
</comment>
<name>A0AA36G100_9BILA</name>
<evidence type="ECO:0000256" key="4">
    <source>
        <dbReference type="ARBA" id="ARBA00023136"/>
    </source>
</evidence>
<organism evidence="8 9">
    <name type="scientific">Mesorhabditis spiculigera</name>
    <dbReference type="NCBI Taxonomy" id="96644"/>
    <lineage>
        <taxon>Eukaryota</taxon>
        <taxon>Metazoa</taxon>
        <taxon>Ecdysozoa</taxon>
        <taxon>Nematoda</taxon>
        <taxon>Chromadorea</taxon>
        <taxon>Rhabditida</taxon>
        <taxon>Rhabditina</taxon>
        <taxon>Rhabditomorpha</taxon>
        <taxon>Rhabditoidea</taxon>
        <taxon>Rhabditidae</taxon>
        <taxon>Mesorhabditinae</taxon>
        <taxon>Mesorhabditis</taxon>
    </lineage>
</organism>
<dbReference type="Pfam" id="PF01284">
    <property type="entry name" value="MARVEL"/>
    <property type="match status" value="1"/>
</dbReference>
<evidence type="ECO:0000256" key="1">
    <source>
        <dbReference type="ARBA" id="ARBA00004141"/>
    </source>
</evidence>
<comment type="subcellular location">
    <subcellularLocation>
        <location evidence="1">Membrane</location>
        <topology evidence="1">Multi-pass membrane protein</topology>
    </subcellularLocation>
</comment>
<dbReference type="InterPro" id="IPR008253">
    <property type="entry name" value="Marvel"/>
</dbReference>
<dbReference type="Proteomes" id="UP001177023">
    <property type="component" value="Unassembled WGS sequence"/>
</dbReference>
<accession>A0AA36G100</accession>
<dbReference type="GO" id="GO:0016020">
    <property type="term" value="C:membrane"/>
    <property type="evidence" value="ECO:0007669"/>
    <property type="project" value="UniProtKB-SubCell"/>
</dbReference>
<feature type="transmembrane region" description="Helical" evidence="6">
    <location>
        <begin position="125"/>
        <end position="144"/>
    </location>
</feature>
<reference evidence="8" key="1">
    <citation type="submission" date="2023-06" db="EMBL/GenBank/DDBJ databases">
        <authorList>
            <person name="Delattre M."/>
        </authorList>
    </citation>
    <scope>NUCLEOTIDE SEQUENCE</scope>
    <source>
        <strain evidence="8">AF72</strain>
    </source>
</reference>
<feature type="domain" description="MARVEL" evidence="7">
    <location>
        <begin position="49"/>
        <end position="202"/>
    </location>
</feature>
<feature type="transmembrane region" description="Helical" evidence="6">
    <location>
        <begin position="89"/>
        <end position="113"/>
    </location>
</feature>
<keyword evidence="9" id="KW-1185">Reference proteome</keyword>
<evidence type="ECO:0000313" key="9">
    <source>
        <dbReference type="Proteomes" id="UP001177023"/>
    </source>
</evidence>
<keyword evidence="3 6" id="KW-1133">Transmembrane helix</keyword>
<feature type="transmembrane region" description="Helical" evidence="6">
    <location>
        <begin position="56"/>
        <end position="77"/>
    </location>
</feature>
<dbReference type="PROSITE" id="PS51225">
    <property type="entry name" value="MARVEL"/>
    <property type="match status" value="1"/>
</dbReference>
<dbReference type="EMBL" id="CATQJA010002639">
    <property type="protein sequence ID" value="CAJ0575567.1"/>
    <property type="molecule type" value="Genomic_DNA"/>
</dbReference>
<dbReference type="AlphaFoldDB" id="A0AA36G100"/>
<keyword evidence="4 5" id="KW-0472">Membrane</keyword>
<keyword evidence="2 5" id="KW-0812">Transmembrane</keyword>
<evidence type="ECO:0000313" key="8">
    <source>
        <dbReference type="EMBL" id="CAJ0575567.1"/>
    </source>
</evidence>
<feature type="transmembrane region" description="Helical" evidence="6">
    <location>
        <begin position="176"/>
        <end position="197"/>
    </location>
</feature>
<evidence type="ECO:0000256" key="5">
    <source>
        <dbReference type="PROSITE-ProRule" id="PRU00581"/>
    </source>
</evidence>
<evidence type="ECO:0000256" key="6">
    <source>
        <dbReference type="SAM" id="Phobius"/>
    </source>
</evidence>
<evidence type="ECO:0000256" key="3">
    <source>
        <dbReference type="ARBA" id="ARBA00022989"/>
    </source>
</evidence>
<protein>
    <recommendedName>
        <fullName evidence="7">MARVEL domain-containing protein</fullName>
    </recommendedName>
</protein>
<proteinExistence type="predicted"/>
<evidence type="ECO:0000259" key="7">
    <source>
        <dbReference type="PROSITE" id="PS51225"/>
    </source>
</evidence>
<dbReference type="InterPro" id="IPR050578">
    <property type="entry name" value="MARVEL-CKLF_proteins"/>
</dbReference>
<gene>
    <name evidence="8" type="ORF">MSPICULIGERA_LOCUS13877</name>
</gene>